<dbReference type="SUPFAM" id="SSF53335">
    <property type="entry name" value="S-adenosyl-L-methionine-dependent methyltransferases"/>
    <property type="match status" value="1"/>
</dbReference>
<dbReference type="PRINTS" id="PR02008">
    <property type="entry name" value="RCMTFAMILY"/>
</dbReference>
<dbReference type="InterPro" id="IPR029063">
    <property type="entry name" value="SAM-dependent_MTases_sf"/>
</dbReference>
<feature type="binding site" evidence="7">
    <location>
        <begin position="109"/>
        <end position="115"/>
    </location>
    <ligand>
        <name>S-adenosyl-L-methionine</name>
        <dbReference type="ChEBI" id="CHEBI:59789"/>
    </ligand>
</feature>
<dbReference type="Gene3D" id="2.30.130.60">
    <property type="match status" value="1"/>
</dbReference>
<dbReference type="GO" id="GO:0003723">
    <property type="term" value="F:RNA binding"/>
    <property type="evidence" value="ECO:0007669"/>
    <property type="project" value="UniProtKB-UniRule"/>
</dbReference>
<dbReference type="InterPro" id="IPR023267">
    <property type="entry name" value="RCMT"/>
</dbReference>
<dbReference type="PANTHER" id="PTHR22807:SF30">
    <property type="entry name" value="28S RRNA (CYTOSINE(4447)-C(5))-METHYLTRANSFERASE-RELATED"/>
    <property type="match status" value="1"/>
</dbReference>
<evidence type="ECO:0000256" key="5">
    <source>
        <dbReference type="ARBA" id="ARBA00022691"/>
    </source>
</evidence>
<dbReference type="Pfam" id="PF01189">
    <property type="entry name" value="Methyltr_RsmB-F"/>
    <property type="match status" value="1"/>
</dbReference>
<comment type="similarity">
    <text evidence="1 7">Belongs to the class I-like SAM-binding methyltransferase superfamily. RsmB/NOP family.</text>
</comment>
<proteinExistence type="inferred from homology"/>
<feature type="active site" description="Nucleophile" evidence="7">
    <location>
        <position position="231"/>
    </location>
</feature>
<name>A0A9D2P8I1_9FIRM</name>
<dbReference type="EMBL" id="DWWN01000060">
    <property type="protein sequence ID" value="HJC46251.1"/>
    <property type="molecule type" value="Genomic_DNA"/>
</dbReference>
<comment type="caution">
    <text evidence="10">The sequence shown here is derived from an EMBL/GenBank/DDBJ whole genome shotgun (WGS) entry which is preliminary data.</text>
</comment>
<organism evidence="10 11">
    <name type="scientific">Candidatus Faecalibacterium faecigallinarum</name>
    <dbReference type="NCBI Taxonomy" id="2838577"/>
    <lineage>
        <taxon>Bacteria</taxon>
        <taxon>Bacillati</taxon>
        <taxon>Bacillota</taxon>
        <taxon>Clostridia</taxon>
        <taxon>Eubacteriales</taxon>
        <taxon>Oscillospiraceae</taxon>
        <taxon>Faecalibacterium</taxon>
    </lineage>
</organism>
<keyword evidence="6 7" id="KW-0694">RNA-binding</keyword>
<gene>
    <name evidence="10" type="ORF">H9703_09000</name>
</gene>
<evidence type="ECO:0000256" key="1">
    <source>
        <dbReference type="ARBA" id="ARBA00007494"/>
    </source>
</evidence>
<dbReference type="Pfam" id="PF13636">
    <property type="entry name" value="Methyltranf_PUA"/>
    <property type="match status" value="1"/>
</dbReference>
<dbReference type="GO" id="GO:0008173">
    <property type="term" value="F:RNA methyltransferase activity"/>
    <property type="evidence" value="ECO:0007669"/>
    <property type="project" value="InterPro"/>
</dbReference>
<evidence type="ECO:0000256" key="4">
    <source>
        <dbReference type="ARBA" id="ARBA00022679"/>
    </source>
</evidence>
<evidence type="ECO:0000256" key="3">
    <source>
        <dbReference type="ARBA" id="ARBA00022603"/>
    </source>
</evidence>
<dbReference type="PANTHER" id="PTHR22807">
    <property type="entry name" value="NOP2 YEAST -RELATED NOL1/NOP2/FMU SUN DOMAIN-CONTAINING"/>
    <property type="match status" value="1"/>
</dbReference>
<dbReference type="Pfam" id="PF17125">
    <property type="entry name" value="Methyltr_RsmF_N"/>
    <property type="match status" value="1"/>
</dbReference>
<dbReference type="InterPro" id="IPR027391">
    <property type="entry name" value="Nol1_Nop2_Fmu_2"/>
</dbReference>
<evidence type="ECO:0000313" key="10">
    <source>
        <dbReference type="EMBL" id="HJC46251.1"/>
    </source>
</evidence>
<accession>A0A9D2P8I1</accession>
<feature type="binding site" evidence="7">
    <location>
        <position position="133"/>
    </location>
    <ligand>
        <name>S-adenosyl-L-methionine</name>
        <dbReference type="ChEBI" id="CHEBI:59789"/>
    </ligand>
</feature>
<keyword evidence="3 7" id="KW-0489">Methyltransferase</keyword>
<evidence type="ECO:0000256" key="6">
    <source>
        <dbReference type="ARBA" id="ARBA00022884"/>
    </source>
</evidence>
<dbReference type="GO" id="GO:0001510">
    <property type="term" value="P:RNA methylation"/>
    <property type="evidence" value="ECO:0007669"/>
    <property type="project" value="InterPro"/>
</dbReference>
<evidence type="ECO:0000256" key="8">
    <source>
        <dbReference type="SAM" id="MobiDB-lite"/>
    </source>
</evidence>
<reference evidence="10" key="1">
    <citation type="journal article" date="2021" name="PeerJ">
        <title>Extensive microbial diversity within the chicken gut microbiome revealed by metagenomics and culture.</title>
        <authorList>
            <person name="Gilroy R."/>
            <person name="Ravi A."/>
            <person name="Getino M."/>
            <person name="Pursley I."/>
            <person name="Horton D.L."/>
            <person name="Alikhan N.F."/>
            <person name="Baker D."/>
            <person name="Gharbi K."/>
            <person name="Hall N."/>
            <person name="Watson M."/>
            <person name="Adriaenssens E.M."/>
            <person name="Foster-Nyarko E."/>
            <person name="Jarju S."/>
            <person name="Secka A."/>
            <person name="Antonio M."/>
            <person name="Oren A."/>
            <person name="Chaudhuri R.R."/>
            <person name="La Ragione R."/>
            <person name="Hildebrand F."/>
            <person name="Pallen M.J."/>
        </authorList>
    </citation>
    <scope>NUCLEOTIDE SEQUENCE</scope>
    <source>
        <strain evidence="10">ChiSjej5B23-2810</strain>
    </source>
</reference>
<evidence type="ECO:0000256" key="7">
    <source>
        <dbReference type="PROSITE-ProRule" id="PRU01023"/>
    </source>
</evidence>
<keyword evidence="2" id="KW-0963">Cytoplasm</keyword>
<dbReference type="Pfam" id="PF17126">
    <property type="entry name" value="RsmF_methylt_CI"/>
    <property type="match status" value="1"/>
</dbReference>
<dbReference type="AlphaFoldDB" id="A0A9D2P8I1"/>
<evidence type="ECO:0000256" key="2">
    <source>
        <dbReference type="ARBA" id="ARBA00022490"/>
    </source>
</evidence>
<feature type="domain" description="SAM-dependent MTase RsmB/NOP-type" evidence="9">
    <location>
        <begin position="21"/>
        <end position="304"/>
    </location>
</feature>
<feature type="region of interest" description="Disordered" evidence="8">
    <location>
        <begin position="323"/>
        <end position="351"/>
    </location>
</feature>
<evidence type="ECO:0000313" key="11">
    <source>
        <dbReference type="Proteomes" id="UP000823906"/>
    </source>
</evidence>
<sequence length="485" mass="51630">MPIEYFEARERALLGPRYEMLYAPPAAEAARGVTVSALRMTPEAFAAGVDFAVEPSPFCRAGFLVRQPDFRPGRHPWHHAGVFYSQEPSASSAAPLLGAEPGMRVLDLCAAPGGKTSQLAAAMNGAGLLVANEYVPARADVLKNNLERMGVANAVVLNESPERIAEALPAFFDRILVDAPCSGEGMFRKEPEALRQHSAALVAQCAALGSSILDSAAEALAPDGEIVYSTCTFAPEEDEGQVAAFLARHPEFTLADVMERAFAPFGSPGEENRTGGLPLDVSLVRRIWPCQGGEGHFVARLVKAGAPADPAARAAEEAAWLARMQRPQPDRRRPASKQVRGKKQPAPAGPAQTLEAWRAFARESFPQLAEKPAAVLGESVLLPPACPPLGLHILRAGVLAGTVQKGRFVPGHHLFTAYGALCTNIEPLTRDDPRCRAWLLGQEIEARAAGNGWCCVTVDGCPLGGGKVSGGRIKNHYPKALRLLG</sequence>
<dbReference type="PROSITE" id="PS51686">
    <property type="entry name" value="SAM_MT_RSMB_NOP"/>
    <property type="match status" value="1"/>
</dbReference>
<dbReference type="CDD" id="cd21147">
    <property type="entry name" value="RsmF_methylt_CTD1"/>
    <property type="match status" value="1"/>
</dbReference>
<dbReference type="InterPro" id="IPR031340">
    <property type="entry name" value="RsmF_methylt_CI"/>
</dbReference>
<dbReference type="InterPro" id="IPR018314">
    <property type="entry name" value="RsmB/NOL1/NOP2-like_CS"/>
</dbReference>
<evidence type="ECO:0000259" key="9">
    <source>
        <dbReference type="PROSITE" id="PS51686"/>
    </source>
</evidence>
<keyword evidence="5 7" id="KW-0949">S-adenosyl-L-methionine</keyword>
<reference evidence="10" key="2">
    <citation type="submission" date="2021-04" db="EMBL/GenBank/DDBJ databases">
        <authorList>
            <person name="Gilroy R."/>
        </authorList>
    </citation>
    <scope>NUCLEOTIDE SEQUENCE</scope>
    <source>
        <strain evidence="10">ChiSjej5B23-2810</strain>
    </source>
</reference>
<dbReference type="Gene3D" id="3.30.70.1170">
    <property type="entry name" value="Sun protein, domain 3"/>
    <property type="match status" value="1"/>
</dbReference>
<dbReference type="Proteomes" id="UP000823906">
    <property type="component" value="Unassembled WGS sequence"/>
</dbReference>
<protein>
    <submittedName>
        <fullName evidence="10">RsmF rRNA methyltransferase first C-terminal domain-containing protein</fullName>
    </submittedName>
</protein>
<keyword evidence="4 7" id="KW-0808">Transferase</keyword>
<dbReference type="CDD" id="cd02440">
    <property type="entry name" value="AdoMet_MTases"/>
    <property type="match status" value="1"/>
</dbReference>
<dbReference type="InterPro" id="IPR001678">
    <property type="entry name" value="MeTrfase_RsmB-F_NOP2_dom"/>
</dbReference>
<dbReference type="Gene3D" id="3.40.50.150">
    <property type="entry name" value="Vaccinia Virus protein VP39"/>
    <property type="match status" value="1"/>
</dbReference>
<dbReference type="InterPro" id="IPR049560">
    <property type="entry name" value="MeTrfase_RsmB-F_NOP2_cat"/>
</dbReference>
<comment type="caution">
    <text evidence="7">Lacks conserved residue(s) required for the propagation of feature annotation.</text>
</comment>
<dbReference type="InterPro" id="IPR031341">
    <property type="entry name" value="Methyltr_RsmF_N"/>
</dbReference>
<feature type="binding site" evidence="7">
    <location>
        <position position="178"/>
    </location>
    <ligand>
        <name>S-adenosyl-L-methionine</name>
        <dbReference type="ChEBI" id="CHEBI:59789"/>
    </ligand>
</feature>
<dbReference type="PROSITE" id="PS01153">
    <property type="entry name" value="NOL1_NOP2_SUN"/>
    <property type="match status" value="1"/>
</dbReference>